<dbReference type="InterPro" id="IPR036390">
    <property type="entry name" value="WH_DNA-bd_sf"/>
</dbReference>
<dbReference type="InterPro" id="IPR000524">
    <property type="entry name" value="Tscrpt_reg_HTH_GntR"/>
</dbReference>
<gene>
    <name evidence="6" type="ORF">QEH52_12460</name>
</gene>
<evidence type="ECO:0000313" key="7">
    <source>
        <dbReference type="Proteomes" id="UP001225316"/>
    </source>
</evidence>
<dbReference type="Proteomes" id="UP001225316">
    <property type="component" value="Unassembled WGS sequence"/>
</dbReference>
<proteinExistence type="predicted"/>
<feature type="region of interest" description="Disordered" evidence="4">
    <location>
        <begin position="1"/>
        <end position="22"/>
    </location>
</feature>
<comment type="caution">
    <text evidence="6">The sequence shown here is derived from an EMBL/GenBank/DDBJ whole genome shotgun (WGS) entry which is preliminary data.</text>
</comment>
<dbReference type="Pfam" id="PF00392">
    <property type="entry name" value="GntR"/>
    <property type="match status" value="1"/>
</dbReference>
<dbReference type="Gene3D" id="3.40.50.2300">
    <property type="match status" value="2"/>
</dbReference>
<evidence type="ECO:0000313" key="6">
    <source>
        <dbReference type="EMBL" id="MDQ8208328.1"/>
    </source>
</evidence>
<feature type="domain" description="HTH gntR-type" evidence="5">
    <location>
        <begin position="26"/>
        <end position="83"/>
    </location>
</feature>
<keyword evidence="3" id="KW-0804">Transcription</keyword>
<dbReference type="PANTHER" id="PTHR30146">
    <property type="entry name" value="LACI-RELATED TRANSCRIPTIONAL REPRESSOR"/>
    <property type="match status" value="1"/>
</dbReference>
<accession>A0ABU1AW16</accession>
<dbReference type="SUPFAM" id="SSF53822">
    <property type="entry name" value="Periplasmic binding protein-like I"/>
    <property type="match status" value="1"/>
</dbReference>
<keyword evidence="7" id="KW-1185">Reference proteome</keyword>
<dbReference type="InterPro" id="IPR036388">
    <property type="entry name" value="WH-like_DNA-bd_sf"/>
</dbReference>
<dbReference type="EMBL" id="JARXHW010000029">
    <property type="protein sequence ID" value="MDQ8208328.1"/>
    <property type="molecule type" value="Genomic_DNA"/>
</dbReference>
<dbReference type="InterPro" id="IPR028082">
    <property type="entry name" value="Peripla_BP_I"/>
</dbReference>
<reference evidence="6 7" key="1">
    <citation type="submission" date="2023-04" db="EMBL/GenBank/DDBJ databases">
        <title>A novel bacteria isolated from coastal sediment.</title>
        <authorList>
            <person name="Liu X.-J."/>
            <person name="Du Z.-J."/>
        </authorList>
    </citation>
    <scope>NUCLEOTIDE SEQUENCE [LARGE SCALE GENOMIC DNA]</scope>
    <source>
        <strain evidence="6 7">SDUM461003</strain>
    </source>
</reference>
<evidence type="ECO:0000256" key="4">
    <source>
        <dbReference type="SAM" id="MobiDB-lite"/>
    </source>
</evidence>
<dbReference type="SMART" id="SM00345">
    <property type="entry name" value="HTH_GNTR"/>
    <property type="match status" value="1"/>
</dbReference>
<dbReference type="PANTHER" id="PTHR30146:SF138">
    <property type="entry name" value="TRANSCRIPTIONAL REGULATORY PROTEIN"/>
    <property type="match status" value="1"/>
</dbReference>
<evidence type="ECO:0000259" key="5">
    <source>
        <dbReference type="SMART" id="SM00345"/>
    </source>
</evidence>
<dbReference type="Gene3D" id="1.10.10.10">
    <property type="entry name" value="Winged helix-like DNA-binding domain superfamily/Winged helix DNA-binding domain"/>
    <property type="match status" value="1"/>
</dbReference>
<organism evidence="6 7">
    <name type="scientific">Thalassobacterium maritimum</name>
    <dbReference type="NCBI Taxonomy" id="3041265"/>
    <lineage>
        <taxon>Bacteria</taxon>
        <taxon>Pseudomonadati</taxon>
        <taxon>Verrucomicrobiota</taxon>
        <taxon>Opitutia</taxon>
        <taxon>Puniceicoccales</taxon>
        <taxon>Coraliomargaritaceae</taxon>
        <taxon>Thalassobacterium</taxon>
    </lineage>
</organism>
<evidence type="ECO:0000256" key="2">
    <source>
        <dbReference type="ARBA" id="ARBA00023125"/>
    </source>
</evidence>
<dbReference type="RefSeq" id="WP_308950864.1">
    <property type="nucleotide sequence ID" value="NZ_JARXHW010000029.1"/>
</dbReference>
<name>A0ABU1AW16_9BACT</name>
<evidence type="ECO:0000256" key="3">
    <source>
        <dbReference type="ARBA" id="ARBA00023163"/>
    </source>
</evidence>
<dbReference type="SUPFAM" id="SSF46785">
    <property type="entry name" value="Winged helix' DNA-binding domain"/>
    <property type="match status" value="1"/>
</dbReference>
<keyword evidence="2" id="KW-0238">DNA-binding</keyword>
<dbReference type="Pfam" id="PF13377">
    <property type="entry name" value="Peripla_BP_3"/>
    <property type="match status" value="1"/>
</dbReference>
<evidence type="ECO:0000256" key="1">
    <source>
        <dbReference type="ARBA" id="ARBA00023015"/>
    </source>
</evidence>
<keyword evidence="1" id="KW-0805">Transcription regulation</keyword>
<sequence length="387" mass="42350">MAISDTVDAGDDGTTSSVSTPERSRVVKYINKLVRQRHGGERLPSVRQISKSCQVSSVTVQAVVEDLCNQGIIETRPRRGIFLSESKSKPRAAQVDILFITSNTRALDADTTEVETFHPQLLHELASRCGQDLRSTRVHVVLGSAADDELHDLISRVDFQSCVVIGMQDAHVNQVLQEHEVSFVHLFPSAPVLPEFCVAVNNEKLVRTQLEHLQELGHRKIGLFARSDAAAYHRDKAERRMWYYRLMAEAGLRVAPHWAPELSYQPASAIETIQSALADPADRPTALIVDDGSLPLIYQTLQGLGLTPGQDIALMGTDGLPISAGMHPRATSLRIGLGEAAALALDMLDSRAQDANYTTECRWAPIELLPRETSCPPPASASHSSTD</sequence>
<protein>
    <submittedName>
        <fullName evidence="6">Substrate-binding domain-containing protein</fullName>
    </submittedName>
</protein>
<dbReference type="InterPro" id="IPR046335">
    <property type="entry name" value="LacI/GalR-like_sensor"/>
</dbReference>